<dbReference type="RefSeq" id="WP_250929923.1">
    <property type="nucleotide sequence ID" value="NZ_JAMQBK010000043.1"/>
</dbReference>
<evidence type="ECO:0000256" key="1">
    <source>
        <dbReference type="SAM" id="MobiDB-lite"/>
    </source>
</evidence>
<feature type="region of interest" description="Disordered" evidence="1">
    <location>
        <begin position="284"/>
        <end position="312"/>
    </location>
</feature>
<keyword evidence="2" id="KW-1133">Transmembrane helix</keyword>
<accession>A0ABT0U5V4</accession>
<evidence type="ECO:0000313" key="4">
    <source>
        <dbReference type="Proteomes" id="UP001202961"/>
    </source>
</evidence>
<feature type="region of interest" description="Disordered" evidence="1">
    <location>
        <begin position="1"/>
        <end position="42"/>
    </location>
</feature>
<keyword evidence="4" id="KW-1185">Reference proteome</keyword>
<proteinExistence type="predicted"/>
<keyword evidence="2" id="KW-0472">Membrane</keyword>
<evidence type="ECO:0000313" key="3">
    <source>
        <dbReference type="EMBL" id="MCM2372288.1"/>
    </source>
</evidence>
<feature type="region of interest" description="Disordered" evidence="1">
    <location>
        <begin position="116"/>
        <end position="143"/>
    </location>
</feature>
<protein>
    <submittedName>
        <fullName evidence="3">Uncharacterized protein</fullName>
    </submittedName>
</protein>
<comment type="caution">
    <text evidence="3">The sequence shown here is derived from an EMBL/GenBank/DDBJ whole genome shotgun (WGS) entry which is preliminary data.</text>
</comment>
<dbReference type="Proteomes" id="UP001202961">
    <property type="component" value="Unassembled WGS sequence"/>
</dbReference>
<sequence>MSDGNDLNPNRAPWTTPGGAGAAMNTSDAYAPHESAGGPQPPQKKGLGCWVWGCLGVVVFMLLAIVGIGFGTYYFITVQVAKYTDTQPAEIPVVEMEPEELTALESRIELFTNQVRGPADGVMDDDDASAAESTDQDTTTPVDVPAEQPQMRELVLTANELNALIASNPDLRGRVFVEIADGRLFGKVSIPMDMFPGGDGRFFNADAEFDVSMQDGILVVRLTDASVKGERIPQQILEQFSRENLAKDAYSDPDNAEVLRKFESIEVKEDSIILRLRQPPALEDANADAAEAEEAEAVFEEATPAETAATEA</sequence>
<evidence type="ECO:0000256" key="2">
    <source>
        <dbReference type="SAM" id="Phobius"/>
    </source>
</evidence>
<dbReference type="EMBL" id="JAMQBK010000043">
    <property type="protein sequence ID" value="MCM2372288.1"/>
    <property type="molecule type" value="Genomic_DNA"/>
</dbReference>
<gene>
    <name evidence="3" type="ORF">NB063_16905</name>
</gene>
<name>A0ABT0U5V4_9BACT</name>
<organism evidence="3 4">
    <name type="scientific">Aporhodopirellula aestuarii</name>
    <dbReference type="NCBI Taxonomy" id="2950107"/>
    <lineage>
        <taxon>Bacteria</taxon>
        <taxon>Pseudomonadati</taxon>
        <taxon>Planctomycetota</taxon>
        <taxon>Planctomycetia</taxon>
        <taxon>Pirellulales</taxon>
        <taxon>Pirellulaceae</taxon>
        <taxon>Aporhodopirellula</taxon>
    </lineage>
</organism>
<feature type="compositionally biased region" description="Low complexity" evidence="1">
    <location>
        <begin position="300"/>
        <end position="312"/>
    </location>
</feature>
<feature type="compositionally biased region" description="Acidic residues" evidence="1">
    <location>
        <begin position="290"/>
        <end position="299"/>
    </location>
</feature>
<reference evidence="3 4" key="1">
    <citation type="journal article" date="2022" name="Syst. Appl. Microbiol.">
        <title>Rhodopirellula aestuarii sp. nov., a novel member of the genus Rhodopirellula isolated from brackish sediments collected in the Tagus River estuary, Portugal.</title>
        <authorList>
            <person name="Vitorino I.R."/>
            <person name="Klimek D."/>
            <person name="Calusinska M."/>
            <person name="Lobo-da-Cunha A."/>
            <person name="Vasconcelos V."/>
            <person name="Lage O.M."/>
        </authorList>
    </citation>
    <scope>NUCLEOTIDE SEQUENCE [LARGE SCALE GENOMIC DNA]</scope>
    <source>
        <strain evidence="3 4">ICT_H3.1</strain>
    </source>
</reference>
<feature type="transmembrane region" description="Helical" evidence="2">
    <location>
        <begin position="50"/>
        <end position="76"/>
    </location>
</feature>
<feature type="compositionally biased region" description="Low complexity" evidence="1">
    <location>
        <begin position="130"/>
        <end position="143"/>
    </location>
</feature>
<keyword evidence="2" id="KW-0812">Transmembrane</keyword>